<reference evidence="6" key="1">
    <citation type="submission" date="2018-06" db="EMBL/GenBank/DDBJ databases">
        <title>Genome assembly of Danube salmon.</title>
        <authorList>
            <person name="Macqueen D.J."/>
            <person name="Gundappa M.K."/>
        </authorList>
    </citation>
    <scope>NUCLEOTIDE SEQUENCE [LARGE SCALE GENOMIC DNA]</scope>
</reference>
<dbReference type="AlphaFoldDB" id="A0A4W5Q7N3"/>
<name>A0A4W5Q7N3_9TELE</name>
<comment type="subcellular location">
    <subcellularLocation>
        <location evidence="1">Mitochondrion</location>
    </subcellularLocation>
</comment>
<evidence type="ECO:0000256" key="3">
    <source>
        <dbReference type="ARBA" id="ARBA00023128"/>
    </source>
</evidence>
<evidence type="ECO:0000256" key="2">
    <source>
        <dbReference type="ARBA" id="ARBA00009858"/>
    </source>
</evidence>
<dbReference type="STRING" id="62062.ENSHHUP00000073206"/>
<evidence type="ECO:0000313" key="6">
    <source>
        <dbReference type="Proteomes" id="UP000314982"/>
    </source>
</evidence>
<dbReference type="PANTHER" id="PTHR15590">
    <property type="entry name" value="CX9C MOTIF-CONTAINING PROTEIN 4"/>
    <property type="match status" value="1"/>
</dbReference>
<reference evidence="5" key="2">
    <citation type="submission" date="2025-08" db="UniProtKB">
        <authorList>
            <consortium name="Ensembl"/>
        </authorList>
    </citation>
    <scope>IDENTIFICATION</scope>
</reference>
<dbReference type="GeneTree" id="ENSGT01150000289831"/>
<dbReference type="InterPro" id="IPR009069">
    <property type="entry name" value="Cys_alpha_HP_mot_SF"/>
</dbReference>
<evidence type="ECO:0000256" key="4">
    <source>
        <dbReference type="ARBA" id="ARBA00023157"/>
    </source>
</evidence>
<protein>
    <submittedName>
        <fullName evidence="5">C-x(9)-C motif containing 4 homolog (S. cerevisiae)</fullName>
    </submittedName>
</protein>
<dbReference type="GO" id="GO:0005758">
    <property type="term" value="C:mitochondrial intermembrane space"/>
    <property type="evidence" value="ECO:0007669"/>
    <property type="project" value="TreeGrafter"/>
</dbReference>
<dbReference type="Pfam" id="PF08991">
    <property type="entry name" value="CMC4"/>
    <property type="match status" value="1"/>
</dbReference>
<reference evidence="5" key="3">
    <citation type="submission" date="2025-09" db="UniProtKB">
        <authorList>
            <consortium name="Ensembl"/>
        </authorList>
    </citation>
    <scope>IDENTIFICATION</scope>
</reference>
<evidence type="ECO:0000313" key="5">
    <source>
        <dbReference type="Ensembl" id="ENSHHUP00000073206.1"/>
    </source>
</evidence>
<proteinExistence type="inferred from homology"/>
<organism evidence="5 6">
    <name type="scientific">Hucho hucho</name>
    <name type="common">huchen</name>
    <dbReference type="NCBI Taxonomy" id="62062"/>
    <lineage>
        <taxon>Eukaryota</taxon>
        <taxon>Metazoa</taxon>
        <taxon>Chordata</taxon>
        <taxon>Craniata</taxon>
        <taxon>Vertebrata</taxon>
        <taxon>Euteleostomi</taxon>
        <taxon>Actinopterygii</taxon>
        <taxon>Neopterygii</taxon>
        <taxon>Teleostei</taxon>
        <taxon>Protacanthopterygii</taxon>
        <taxon>Salmoniformes</taxon>
        <taxon>Salmonidae</taxon>
        <taxon>Salmoninae</taxon>
        <taxon>Hucho</taxon>
    </lineage>
</organism>
<accession>A0A4W5Q7N3</accession>
<dbReference type="PANTHER" id="PTHR15590:SF0">
    <property type="entry name" value="CX9C MOTIF-CONTAINING PROTEIN 4"/>
    <property type="match status" value="1"/>
</dbReference>
<dbReference type="Ensembl" id="ENSHHUT00000075619.1">
    <property type="protein sequence ID" value="ENSHHUP00000073206.1"/>
    <property type="gene ID" value="ENSHHUG00000042979.1"/>
</dbReference>
<keyword evidence="6" id="KW-1185">Reference proteome</keyword>
<comment type="similarity">
    <text evidence="2">Belongs to the CMC4 family.</text>
</comment>
<evidence type="ECO:0000256" key="1">
    <source>
        <dbReference type="ARBA" id="ARBA00004173"/>
    </source>
</evidence>
<keyword evidence="4" id="KW-1015">Disulfide bond</keyword>
<dbReference type="SUPFAM" id="SSF47072">
    <property type="entry name" value="Cysteine alpha-hairpin motif"/>
    <property type="match status" value="1"/>
</dbReference>
<dbReference type="Proteomes" id="UP000314982">
    <property type="component" value="Unassembled WGS sequence"/>
</dbReference>
<dbReference type="Gene3D" id="1.10.287.1130">
    <property type="entry name" value="CytochromE C oxidase copper chaperone"/>
    <property type="match status" value="1"/>
</dbReference>
<keyword evidence="3" id="KW-0496">Mitochondrion</keyword>
<dbReference type="InterPro" id="IPR027179">
    <property type="entry name" value="CMC4"/>
</dbReference>
<sequence length="66" mass="7348">QCHKYPCQKQTSPNQKSLQANKYTESRCGDVIRAMHMCCEHAGENSVCCSGFLREQKSEPKSPAAS</sequence>